<dbReference type="Gene3D" id="1.10.1740.10">
    <property type="match status" value="1"/>
</dbReference>
<dbReference type="KEGG" id="oih:OB1298"/>
<dbReference type="GO" id="GO:0006352">
    <property type="term" value="P:DNA-templated transcription initiation"/>
    <property type="evidence" value="ECO:0007669"/>
    <property type="project" value="InterPro"/>
</dbReference>
<dbReference type="NCBIfam" id="TIGR02937">
    <property type="entry name" value="sigma70-ECF"/>
    <property type="match status" value="1"/>
</dbReference>
<evidence type="ECO:0000259" key="6">
    <source>
        <dbReference type="Pfam" id="PF04542"/>
    </source>
</evidence>
<dbReference type="RefSeq" id="WP_011065702.1">
    <property type="nucleotide sequence ID" value="NC_004193.1"/>
</dbReference>
<dbReference type="InterPro" id="IPR013324">
    <property type="entry name" value="RNA_pol_sigma_r3/r4-like"/>
</dbReference>
<dbReference type="InterPro" id="IPR013249">
    <property type="entry name" value="RNA_pol_sigma70_r4_t2"/>
</dbReference>
<proteinExistence type="inferred from homology"/>
<dbReference type="GO" id="GO:0016987">
    <property type="term" value="F:sigma factor activity"/>
    <property type="evidence" value="ECO:0007669"/>
    <property type="project" value="UniProtKB-KW"/>
</dbReference>
<dbReference type="EMBL" id="BA000028">
    <property type="protein sequence ID" value="BAC13254.1"/>
    <property type="molecule type" value="Genomic_DNA"/>
</dbReference>
<dbReference type="PANTHER" id="PTHR43133">
    <property type="entry name" value="RNA POLYMERASE ECF-TYPE SIGMA FACTO"/>
    <property type="match status" value="1"/>
</dbReference>
<dbReference type="SUPFAM" id="SSF88946">
    <property type="entry name" value="Sigma2 domain of RNA polymerase sigma factors"/>
    <property type="match status" value="1"/>
</dbReference>
<dbReference type="InterPro" id="IPR013325">
    <property type="entry name" value="RNA_pol_sigma_r2"/>
</dbReference>
<dbReference type="SUPFAM" id="SSF88659">
    <property type="entry name" value="Sigma3 and sigma4 domains of RNA polymerase sigma factors"/>
    <property type="match status" value="1"/>
</dbReference>
<comment type="similarity">
    <text evidence="1">Belongs to the sigma-70 factor family. ECF subfamily.</text>
</comment>
<dbReference type="InterPro" id="IPR014296">
    <property type="entry name" value="RNA_pol_sigma-M_bacilli"/>
</dbReference>
<reference evidence="8 9" key="2">
    <citation type="journal article" date="2002" name="Nucleic Acids Res.">
        <title>Genome sequence of Oceanobacillus iheyensis isolated from the Iheya Ridge and its unexpected adaptive capabilities to extreme environments.</title>
        <authorList>
            <person name="Takami H."/>
            <person name="Takaki Y."/>
            <person name="Uchiyama I."/>
        </authorList>
    </citation>
    <scope>NUCLEOTIDE SEQUENCE [LARGE SCALE GENOMIC DNA]</scope>
    <source>
        <strain evidence="9">DSM 14371 / CIP 107618 / JCM 11309 / KCTC 3954 / HTE831</strain>
    </source>
</reference>
<evidence type="ECO:0000256" key="1">
    <source>
        <dbReference type="ARBA" id="ARBA00010641"/>
    </source>
</evidence>
<keyword evidence="3" id="KW-0731">Sigma factor</keyword>
<dbReference type="eggNOG" id="COG1595">
    <property type="taxonomic scope" value="Bacteria"/>
</dbReference>
<reference evidence="8 9" key="1">
    <citation type="journal article" date="2001" name="FEMS Microbiol. Lett.">
        <title>Oceanobacillus iheyensis gen. nov., sp. nov., a deep-sea extremely halotolerant and alkaliphilic species isolated from a depth of 1050 m on the Iheya Ridge.</title>
        <authorList>
            <person name="Lu J."/>
            <person name="Nogi Y."/>
            <person name="Takami H."/>
        </authorList>
    </citation>
    <scope>NUCLEOTIDE SEQUENCE [LARGE SCALE GENOMIC DNA]</scope>
    <source>
        <strain evidence="9">DSM 14371 / CIP 107618 / JCM 11309 / KCTC 3954 / HTE831</strain>
    </source>
</reference>
<dbReference type="CDD" id="cd06171">
    <property type="entry name" value="Sigma70_r4"/>
    <property type="match status" value="1"/>
</dbReference>
<protein>
    <submittedName>
        <fullName evidence="8">RNA polymerase ECF-type sigma factor</fullName>
    </submittedName>
</protein>
<keyword evidence="9" id="KW-1185">Reference proteome</keyword>
<evidence type="ECO:0000313" key="8">
    <source>
        <dbReference type="EMBL" id="BAC13254.1"/>
    </source>
</evidence>
<dbReference type="Pfam" id="PF04542">
    <property type="entry name" value="Sigma70_r2"/>
    <property type="match status" value="1"/>
</dbReference>
<dbReference type="OrthoDB" id="9795666at2"/>
<keyword evidence="5" id="KW-0804">Transcription</keyword>
<evidence type="ECO:0000313" key="9">
    <source>
        <dbReference type="Proteomes" id="UP000000822"/>
    </source>
</evidence>
<dbReference type="Proteomes" id="UP000000822">
    <property type="component" value="Chromosome"/>
</dbReference>
<evidence type="ECO:0000256" key="5">
    <source>
        <dbReference type="ARBA" id="ARBA00023163"/>
    </source>
</evidence>
<dbReference type="HOGENOM" id="CLU_047691_3_4_9"/>
<dbReference type="STRING" id="221109.gene:10733538"/>
<feature type="domain" description="RNA polymerase sigma-70 region 2" evidence="6">
    <location>
        <begin position="11"/>
        <end position="74"/>
    </location>
</feature>
<dbReference type="PhylomeDB" id="Q8ERK4"/>
<dbReference type="GO" id="GO:0003677">
    <property type="term" value="F:DNA binding"/>
    <property type="evidence" value="ECO:0007669"/>
    <property type="project" value="UniProtKB-KW"/>
</dbReference>
<evidence type="ECO:0000256" key="4">
    <source>
        <dbReference type="ARBA" id="ARBA00023125"/>
    </source>
</evidence>
<keyword evidence="4" id="KW-0238">DNA-binding</keyword>
<evidence type="ECO:0000256" key="2">
    <source>
        <dbReference type="ARBA" id="ARBA00023015"/>
    </source>
</evidence>
<evidence type="ECO:0000256" key="3">
    <source>
        <dbReference type="ARBA" id="ARBA00023082"/>
    </source>
</evidence>
<feature type="domain" description="RNA polymerase sigma factor 70 region 4 type 2" evidence="7">
    <location>
        <begin position="108"/>
        <end position="160"/>
    </location>
</feature>
<dbReference type="InterPro" id="IPR007627">
    <property type="entry name" value="RNA_pol_sigma70_r2"/>
</dbReference>
<gene>
    <name evidence="8" type="ordered locus">OB1298</name>
</gene>
<sequence>MKKNQLEEIYIKFAPSVFQYAYQLSKSKQVAEDLTQETFLQATIHLHTFKDESVRSWLFRVTRNAYIDEWRKKVKRQHIWFHKLLPQKEILSPYGLPEQELLGKEISQNITQLLQFLPENYRTVIYLREFEEFSYHEIMQTTELSENQVKVTLFRARKRLQQLVIKKGWYNERME</sequence>
<dbReference type="InterPro" id="IPR014284">
    <property type="entry name" value="RNA_pol_sigma-70_dom"/>
</dbReference>
<dbReference type="NCBIfam" id="TIGR02950">
    <property type="entry name" value="SigM_subfam"/>
    <property type="match status" value="1"/>
</dbReference>
<dbReference type="PANTHER" id="PTHR43133:SF52">
    <property type="entry name" value="ECF RNA POLYMERASE SIGMA FACTOR SIGL"/>
    <property type="match status" value="1"/>
</dbReference>
<organism evidence="8 9">
    <name type="scientific">Oceanobacillus iheyensis (strain DSM 14371 / CIP 107618 / JCM 11309 / KCTC 3954 / HTE831)</name>
    <dbReference type="NCBI Taxonomy" id="221109"/>
    <lineage>
        <taxon>Bacteria</taxon>
        <taxon>Bacillati</taxon>
        <taxon>Bacillota</taxon>
        <taxon>Bacilli</taxon>
        <taxon>Bacillales</taxon>
        <taxon>Bacillaceae</taxon>
        <taxon>Oceanobacillus</taxon>
    </lineage>
</organism>
<dbReference type="Pfam" id="PF08281">
    <property type="entry name" value="Sigma70_r4_2"/>
    <property type="match status" value="1"/>
</dbReference>
<keyword evidence="2" id="KW-0805">Transcription regulation</keyword>
<evidence type="ECO:0000259" key="7">
    <source>
        <dbReference type="Pfam" id="PF08281"/>
    </source>
</evidence>
<name>Q8ERK4_OCEIH</name>
<dbReference type="AlphaFoldDB" id="Q8ERK4"/>
<dbReference type="Gene3D" id="1.10.10.10">
    <property type="entry name" value="Winged helix-like DNA-binding domain superfamily/Winged helix DNA-binding domain"/>
    <property type="match status" value="1"/>
</dbReference>
<accession>Q8ERK4</accession>
<dbReference type="InterPro" id="IPR036388">
    <property type="entry name" value="WH-like_DNA-bd_sf"/>
</dbReference>
<dbReference type="InterPro" id="IPR039425">
    <property type="entry name" value="RNA_pol_sigma-70-like"/>
</dbReference>